<organism evidence="1 2">
    <name type="scientific">Heterorhabditis bacteriophora</name>
    <name type="common">Entomopathogenic nematode worm</name>
    <dbReference type="NCBI Taxonomy" id="37862"/>
    <lineage>
        <taxon>Eukaryota</taxon>
        <taxon>Metazoa</taxon>
        <taxon>Ecdysozoa</taxon>
        <taxon>Nematoda</taxon>
        <taxon>Chromadorea</taxon>
        <taxon>Rhabditida</taxon>
        <taxon>Rhabditina</taxon>
        <taxon>Rhabditomorpha</taxon>
        <taxon>Strongyloidea</taxon>
        <taxon>Heterorhabditidae</taxon>
        <taxon>Heterorhabditis</taxon>
    </lineage>
</organism>
<dbReference type="GO" id="GO:0034632">
    <property type="term" value="F:retinol transmembrane transporter activity"/>
    <property type="evidence" value="ECO:0007669"/>
    <property type="project" value="InterPro"/>
</dbReference>
<dbReference type="AlphaFoldDB" id="A0A1I7XA47"/>
<dbReference type="InterPro" id="IPR002449">
    <property type="entry name" value="Retinol-bd/Purpurin"/>
</dbReference>
<accession>A0A1I7XA47</accession>
<evidence type="ECO:0000313" key="2">
    <source>
        <dbReference type="WBParaSite" id="Hba_14466"/>
    </source>
</evidence>
<keyword evidence="1" id="KW-1185">Reference proteome</keyword>
<name>A0A1I7XA47_HETBA</name>
<sequence>MVLPYLEKVCIEKDSLRWFDLHSQCGSEMSASTRLRRDLVTLSHYDVLHILTHVQEPKCLFSEVQGVKADLHSLERAGTWFLMARYDEMAMDTYAMVGRIVVVSDTTAVLRLFQSA</sequence>
<evidence type="ECO:0000313" key="1">
    <source>
        <dbReference type="Proteomes" id="UP000095283"/>
    </source>
</evidence>
<dbReference type="GO" id="GO:0005501">
    <property type="term" value="F:retinoid binding"/>
    <property type="evidence" value="ECO:0007669"/>
    <property type="project" value="InterPro"/>
</dbReference>
<dbReference type="Proteomes" id="UP000095283">
    <property type="component" value="Unplaced"/>
</dbReference>
<dbReference type="WBParaSite" id="Hba_14466">
    <property type="protein sequence ID" value="Hba_14466"/>
    <property type="gene ID" value="Hba_14466"/>
</dbReference>
<protein>
    <submittedName>
        <fullName evidence="2">Uncharacterized protein</fullName>
    </submittedName>
</protein>
<dbReference type="PANTHER" id="PTHR11873:SF0">
    <property type="entry name" value="LIPOCALIN-RELATED PROTEIN"/>
    <property type="match status" value="1"/>
</dbReference>
<proteinExistence type="predicted"/>
<dbReference type="PANTHER" id="PTHR11873">
    <property type="entry name" value="RETINOL-BINDING PROTEIN 4"/>
    <property type="match status" value="1"/>
</dbReference>
<reference evidence="2" key="1">
    <citation type="submission" date="2016-11" db="UniProtKB">
        <authorList>
            <consortium name="WormBaseParasite"/>
        </authorList>
    </citation>
    <scope>IDENTIFICATION</scope>
</reference>